<dbReference type="AlphaFoldDB" id="A0AAW6TSQ2"/>
<dbReference type="RefSeq" id="WP_349244127.1">
    <property type="nucleotide sequence ID" value="NZ_JASCXX010000006.1"/>
</dbReference>
<organism evidence="1 2">
    <name type="scientific">Anaerobaca lacustris</name>
    <dbReference type="NCBI Taxonomy" id="3044600"/>
    <lineage>
        <taxon>Bacteria</taxon>
        <taxon>Pseudomonadati</taxon>
        <taxon>Planctomycetota</taxon>
        <taxon>Phycisphaerae</taxon>
        <taxon>Sedimentisphaerales</taxon>
        <taxon>Anaerobacaceae</taxon>
        <taxon>Anaerobaca</taxon>
    </lineage>
</organism>
<comment type="caution">
    <text evidence="1">The sequence shown here is derived from an EMBL/GenBank/DDBJ whole genome shotgun (WGS) entry which is preliminary data.</text>
</comment>
<dbReference type="EMBL" id="JASCXX010000006">
    <property type="protein sequence ID" value="MDI6448718.1"/>
    <property type="molecule type" value="Genomic_DNA"/>
</dbReference>
<name>A0AAW6TSQ2_9BACT</name>
<dbReference type="Pfam" id="PF14100">
    <property type="entry name" value="DUF6807"/>
    <property type="match status" value="1"/>
</dbReference>
<keyword evidence="2" id="KW-1185">Reference proteome</keyword>
<dbReference type="Proteomes" id="UP001431776">
    <property type="component" value="Unassembled WGS sequence"/>
</dbReference>
<evidence type="ECO:0000313" key="1">
    <source>
        <dbReference type="EMBL" id="MDI6448718.1"/>
    </source>
</evidence>
<reference evidence="1" key="1">
    <citation type="submission" date="2023-05" db="EMBL/GenBank/DDBJ databases">
        <title>Anaerotaeda fermentans gen. nov., sp. nov., a novel anaerobic planctomycete of the new family within the order Sedimentisphaerales isolated from Taman Peninsula, Russia.</title>
        <authorList>
            <person name="Khomyakova M.A."/>
            <person name="Merkel A.Y."/>
            <person name="Slobodkin A.I."/>
        </authorList>
    </citation>
    <scope>NUCLEOTIDE SEQUENCE</scope>
    <source>
        <strain evidence="1">M17dextr</strain>
    </source>
</reference>
<dbReference type="InterPro" id="IPR029475">
    <property type="entry name" value="DUF6807"/>
</dbReference>
<evidence type="ECO:0000313" key="2">
    <source>
        <dbReference type="Proteomes" id="UP001431776"/>
    </source>
</evidence>
<sequence>MKHTGYLVVVIALSLGVLNSSCRTEGLRVRDHQGPYYDLLVDGTRLVRYMQDYDPNSPQRRFETYKPFHHVYDGPQRLTNGPDGESRYVADNIQYPHHRGIYIGWNKLACEGKRYDFWHMPNVAQVHQKHERMSSGRRQAAHTAVIHWNDPDGEPVLVERRQITVRRLDDPAIVLLDFRSDLTAVRSDVELDGDPEHAGVQYRAHNDVGAGPEAGKAQYLFHAEGIDPRTDKDLPWVAMSHGLAGRRYWVQQMNHPDNPKDTVYSAYRDYGRFGAFFTGTIEKGQTLTLRYRFWIGRDQAPSRNEFATQYSAYADGAR</sequence>
<protein>
    <submittedName>
        <fullName evidence="1">PmoA family protein</fullName>
    </submittedName>
</protein>
<accession>A0AAW6TSQ2</accession>
<proteinExistence type="predicted"/>
<gene>
    <name evidence="1" type="ORF">QJ522_06650</name>
</gene>